<name>A0A7W7GTI2_9ACTN</name>
<evidence type="ECO:0000313" key="1">
    <source>
        <dbReference type="EMBL" id="MBB4738028.1"/>
    </source>
</evidence>
<sequence length="33" mass="3738">MRRIRPNRHAVLPGPPQRAAGRMFRLVAARMPG</sequence>
<gene>
    <name evidence="1" type="ORF">BJY16_001487</name>
</gene>
<protein>
    <submittedName>
        <fullName evidence="1">Uncharacterized protein</fullName>
    </submittedName>
</protein>
<reference evidence="1 2" key="1">
    <citation type="submission" date="2020-08" db="EMBL/GenBank/DDBJ databases">
        <title>Sequencing the genomes of 1000 actinobacteria strains.</title>
        <authorList>
            <person name="Klenk H.-P."/>
        </authorList>
    </citation>
    <scope>NUCLEOTIDE SEQUENCE [LARGE SCALE GENOMIC DNA]</scope>
    <source>
        <strain evidence="1 2">DSM 45809</strain>
    </source>
</reference>
<dbReference type="Proteomes" id="UP000546162">
    <property type="component" value="Unassembled WGS sequence"/>
</dbReference>
<keyword evidence="2" id="KW-1185">Reference proteome</keyword>
<dbReference type="AlphaFoldDB" id="A0A7W7GTI2"/>
<organism evidence="1 2">
    <name type="scientific">Actinoplanes octamycinicus</name>
    <dbReference type="NCBI Taxonomy" id="135948"/>
    <lineage>
        <taxon>Bacteria</taxon>
        <taxon>Bacillati</taxon>
        <taxon>Actinomycetota</taxon>
        <taxon>Actinomycetes</taxon>
        <taxon>Micromonosporales</taxon>
        <taxon>Micromonosporaceae</taxon>
        <taxon>Actinoplanes</taxon>
    </lineage>
</organism>
<proteinExistence type="predicted"/>
<comment type="caution">
    <text evidence="1">The sequence shown here is derived from an EMBL/GenBank/DDBJ whole genome shotgun (WGS) entry which is preliminary data.</text>
</comment>
<dbReference type="EMBL" id="JACHNB010000001">
    <property type="protein sequence ID" value="MBB4738028.1"/>
    <property type="molecule type" value="Genomic_DNA"/>
</dbReference>
<evidence type="ECO:0000313" key="2">
    <source>
        <dbReference type="Proteomes" id="UP000546162"/>
    </source>
</evidence>
<accession>A0A7W7GTI2</accession>